<name>A0A0G1KPF6_9BACT</name>
<evidence type="ECO:0000313" key="1">
    <source>
        <dbReference type="EMBL" id="KKT85556.1"/>
    </source>
</evidence>
<reference evidence="1 2" key="1">
    <citation type="journal article" date="2015" name="Nature">
        <title>rRNA introns, odd ribosomes, and small enigmatic genomes across a large radiation of phyla.</title>
        <authorList>
            <person name="Brown C.T."/>
            <person name="Hug L.A."/>
            <person name="Thomas B.C."/>
            <person name="Sharon I."/>
            <person name="Castelle C.J."/>
            <person name="Singh A."/>
            <person name="Wilkins M.J."/>
            <person name="Williams K.H."/>
            <person name="Banfield J.F."/>
        </authorList>
    </citation>
    <scope>NUCLEOTIDE SEQUENCE [LARGE SCALE GENOMIC DNA]</scope>
</reference>
<gene>
    <name evidence="1" type="ORF">UW84_C0028G0012</name>
</gene>
<accession>A0A0G1KPF6</accession>
<proteinExistence type="predicted"/>
<evidence type="ECO:0000313" key="2">
    <source>
        <dbReference type="Proteomes" id="UP000034797"/>
    </source>
</evidence>
<dbReference type="Proteomes" id="UP000034797">
    <property type="component" value="Unassembled WGS sequence"/>
</dbReference>
<comment type="caution">
    <text evidence="1">The sequence shown here is derived from an EMBL/GenBank/DDBJ whole genome shotgun (WGS) entry which is preliminary data.</text>
</comment>
<sequence>MVILDLLQGGSMLGSYLNPHALQPAEVLTPQLLFDRFLSWNEYRKETLAWEKTENCDPDLWKGHLCCDGHFRYSHEYDDFMRYFCHLDMMTYADKGFDRDLLKGFIRRFNLKYDTNRVAKIFNMSAIEWFNHLQK</sequence>
<dbReference type="EMBL" id="LCJW01000028">
    <property type="protein sequence ID" value="KKT85556.1"/>
    <property type="molecule type" value="Genomic_DNA"/>
</dbReference>
<organism evidence="1 2">
    <name type="scientific">Candidatus Collierbacteria bacterium GW2011_GWA2_44_99</name>
    <dbReference type="NCBI Taxonomy" id="1618380"/>
    <lineage>
        <taxon>Bacteria</taxon>
        <taxon>Candidatus Collieribacteriota</taxon>
    </lineage>
</organism>
<dbReference type="AlphaFoldDB" id="A0A0G1KPF6"/>
<protein>
    <submittedName>
        <fullName evidence="1">Uncharacterized protein</fullName>
    </submittedName>
</protein>